<evidence type="ECO:0000313" key="2">
    <source>
        <dbReference type="EMBL" id="MCU7693924.1"/>
    </source>
</evidence>
<dbReference type="InterPro" id="IPR036188">
    <property type="entry name" value="FAD/NAD-bd_sf"/>
</dbReference>
<comment type="caution">
    <text evidence="2">The sequence shown here is derived from an EMBL/GenBank/DDBJ whole genome shotgun (WGS) entry which is preliminary data.</text>
</comment>
<gene>
    <name evidence="2" type="ORF">OD355_05265</name>
</gene>
<name>A0AAE3IL96_9BACT</name>
<dbReference type="EMBL" id="JAOTPL010000005">
    <property type="protein sequence ID" value="MCU7693924.1"/>
    <property type="molecule type" value="Genomic_DNA"/>
</dbReference>
<dbReference type="PANTHER" id="PTHR42685:SF22">
    <property type="entry name" value="CONDITIONED MEDIUM FACTOR RECEPTOR 1"/>
    <property type="match status" value="1"/>
</dbReference>
<sequence>MQDIPVIIIGAGPAGSAASVFLSKAGIRHLLLDKQTFPRDKVCGDGCSGKTAQVLLKANPDWLQEIVQDSGNTLLSRGIKFYAPNGKPISIPFNGSNEKITGFTCRRIDFDHFLFQKTRSEYAEVFTGISGLTVERSPGFVVHFKYLNQTLQYRTSLLIAADGDKSQVRKNIHLAEDKAKSYAVGVRNYYKGVQGMDENNFIELHFIKGLLPGYFWIFPMANNMSNVGLVMLSEDIRNNRINLRDKMQEIIDLHPTIKNRFVKAEVAGKNAGWGLPMRMSPSAISGEGYLLAGDAAHLVDPFSGEGIGNALYSGMLAAHAAEKAIEQNNYTAAFFRENYDAVVWRYFGAEFKISATLQKLTKQPWLFNWVVNKAGKSKALQQTLSGMFNDMQVRDQLRKPSFYFKVLFNR</sequence>
<dbReference type="AlphaFoldDB" id="A0AAE3IL96"/>
<dbReference type="GO" id="GO:0071949">
    <property type="term" value="F:FAD binding"/>
    <property type="evidence" value="ECO:0007669"/>
    <property type="project" value="InterPro"/>
</dbReference>
<protein>
    <submittedName>
        <fullName evidence="2">Geranylgeranyl reductase family protein</fullName>
    </submittedName>
</protein>
<accession>A0AAE3IL96</accession>
<feature type="domain" description="FAD-binding" evidence="1">
    <location>
        <begin position="4"/>
        <end position="307"/>
    </location>
</feature>
<dbReference type="Proteomes" id="UP001209317">
    <property type="component" value="Unassembled WGS sequence"/>
</dbReference>
<dbReference type="InterPro" id="IPR050407">
    <property type="entry name" value="Geranylgeranyl_reductase"/>
</dbReference>
<evidence type="ECO:0000313" key="3">
    <source>
        <dbReference type="Proteomes" id="UP001209317"/>
    </source>
</evidence>
<dbReference type="PRINTS" id="PR00420">
    <property type="entry name" value="RNGMNOXGNASE"/>
</dbReference>
<dbReference type="RefSeq" id="WP_263037412.1">
    <property type="nucleotide sequence ID" value="NZ_JAOTPL010000005.1"/>
</dbReference>
<dbReference type="InterPro" id="IPR011777">
    <property type="entry name" value="Geranylgeranyl_Rdtase_fam"/>
</dbReference>
<organism evidence="2 3">
    <name type="scientific">Haoranjiania flava</name>
    <dbReference type="NCBI Taxonomy" id="1856322"/>
    <lineage>
        <taxon>Bacteria</taxon>
        <taxon>Pseudomonadati</taxon>
        <taxon>Bacteroidota</taxon>
        <taxon>Chitinophagia</taxon>
        <taxon>Chitinophagales</taxon>
        <taxon>Chitinophagaceae</taxon>
        <taxon>Haoranjiania</taxon>
    </lineage>
</organism>
<proteinExistence type="predicted"/>
<keyword evidence="3" id="KW-1185">Reference proteome</keyword>
<dbReference type="NCBIfam" id="TIGR02032">
    <property type="entry name" value="GG-red-SF"/>
    <property type="match status" value="1"/>
</dbReference>
<dbReference type="GO" id="GO:0016628">
    <property type="term" value="F:oxidoreductase activity, acting on the CH-CH group of donors, NAD or NADP as acceptor"/>
    <property type="evidence" value="ECO:0007669"/>
    <property type="project" value="InterPro"/>
</dbReference>
<dbReference type="InterPro" id="IPR002938">
    <property type="entry name" value="FAD-bd"/>
</dbReference>
<dbReference type="Gene3D" id="3.50.50.60">
    <property type="entry name" value="FAD/NAD(P)-binding domain"/>
    <property type="match status" value="1"/>
</dbReference>
<dbReference type="SUPFAM" id="SSF51905">
    <property type="entry name" value="FAD/NAD(P)-binding domain"/>
    <property type="match status" value="1"/>
</dbReference>
<evidence type="ECO:0000259" key="1">
    <source>
        <dbReference type="Pfam" id="PF01494"/>
    </source>
</evidence>
<reference evidence="2" key="1">
    <citation type="submission" date="2022-10" db="EMBL/GenBank/DDBJ databases">
        <authorList>
            <person name="Kim H.S."/>
            <person name="Kim J.-S."/>
            <person name="Suh M.K."/>
            <person name="Eom M.K."/>
            <person name="Lee J.-S."/>
        </authorList>
    </citation>
    <scope>NUCLEOTIDE SEQUENCE</scope>
    <source>
        <strain evidence="2">LIP-5</strain>
    </source>
</reference>
<dbReference type="PANTHER" id="PTHR42685">
    <property type="entry name" value="GERANYLGERANYL DIPHOSPHATE REDUCTASE"/>
    <property type="match status" value="1"/>
</dbReference>
<dbReference type="Pfam" id="PF01494">
    <property type="entry name" value="FAD_binding_3"/>
    <property type="match status" value="1"/>
</dbReference>